<evidence type="ECO:0000313" key="3">
    <source>
        <dbReference type="Proteomes" id="UP000584374"/>
    </source>
</evidence>
<dbReference type="InterPro" id="IPR036165">
    <property type="entry name" value="YefM-like_sf"/>
</dbReference>
<name>A0A840PWA9_9PSEU</name>
<evidence type="ECO:0000313" key="2">
    <source>
        <dbReference type="EMBL" id="MBB5154562.1"/>
    </source>
</evidence>
<dbReference type="EMBL" id="JACHIW010000001">
    <property type="protein sequence ID" value="MBB5154562.1"/>
    <property type="molecule type" value="Genomic_DNA"/>
</dbReference>
<organism evidence="2 3">
    <name type="scientific">Saccharopolyspora phatthalungensis</name>
    <dbReference type="NCBI Taxonomy" id="664693"/>
    <lineage>
        <taxon>Bacteria</taxon>
        <taxon>Bacillati</taxon>
        <taxon>Actinomycetota</taxon>
        <taxon>Actinomycetes</taxon>
        <taxon>Pseudonocardiales</taxon>
        <taxon>Pseudonocardiaceae</taxon>
        <taxon>Saccharopolyspora</taxon>
    </lineage>
</organism>
<comment type="similarity">
    <text evidence="1">Belongs to the phD/YefM antitoxin family.</text>
</comment>
<evidence type="ECO:0000256" key="1">
    <source>
        <dbReference type="ARBA" id="ARBA00009981"/>
    </source>
</evidence>
<protein>
    <submittedName>
        <fullName evidence="2">PHD/YefM family antitoxin component YafN of YafNO toxin-antitoxin module</fullName>
    </submittedName>
</protein>
<accession>A0A840PWA9</accession>
<comment type="caution">
    <text evidence="2">The sequence shown here is derived from an EMBL/GenBank/DDBJ whole genome shotgun (WGS) entry which is preliminary data.</text>
</comment>
<keyword evidence="3" id="KW-1185">Reference proteome</keyword>
<sequence>MKIELSNTRTITEAAKAGVSRLVADARDSNEPIVLMSNSRAVAGVVNLRRLERLQHLEEAESDLRLLALAFSRMFTDTGERITLDSMLAKAGIDRADLDDIECEDEAEV</sequence>
<proteinExistence type="inferred from homology"/>
<gene>
    <name evidence="2" type="ORF">BJ970_002096</name>
</gene>
<dbReference type="RefSeq" id="WP_184726058.1">
    <property type="nucleotide sequence ID" value="NZ_JACHIW010000001.1"/>
</dbReference>
<reference evidence="2 3" key="1">
    <citation type="submission" date="2020-08" db="EMBL/GenBank/DDBJ databases">
        <title>Sequencing the genomes of 1000 actinobacteria strains.</title>
        <authorList>
            <person name="Klenk H.-P."/>
        </authorList>
    </citation>
    <scope>NUCLEOTIDE SEQUENCE [LARGE SCALE GENOMIC DNA]</scope>
    <source>
        <strain evidence="2 3">DSM 45584</strain>
    </source>
</reference>
<dbReference type="Proteomes" id="UP000584374">
    <property type="component" value="Unassembled WGS sequence"/>
</dbReference>
<dbReference type="AlphaFoldDB" id="A0A840PWA9"/>
<dbReference type="SUPFAM" id="SSF143120">
    <property type="entry name" value="YefM-like"/>
    <property type="match status" value="1"/>
</dbReference>